<comment type="caution">
    <text evidence="1">The sequence shown here is derived from an EMBL/GenBank/DDBJ whole genome shotgun (WGS) entry which is preliminary data.</text>
</comment>
<accession>A0ABV7YL36</accession>
<dbReference type="RefSeq" id="WP_307782456.1">
    <property type="nucleotide sequence ID" value="NZ_JAFBCM010000001.1"/>
</dbReference>
<protein>
    <recommendedName>
        <fullName evidence="3">Amino acid transporter</fullName>
    </recommendedName>
</protein>
<dbReference type="EMBL" id="JBHRZH010000025">
    <property type="protein sequence ID" value="MFC3764445.1"/>
    <property type="molecule type" value="Genomic_DNA"/>
</dbReference>
<name>A0ABV7YL36_9ACTN</name>
<dbReference type="Proteomes" id="UP001595699">
    <property type="component" value="Unassembled WGS sequence"/>
</dbReference>
<evidence type="ECO:0000313" key="1">
    <source>
        <dbReference type="EMBL" id="MFC3764445.1"/>
    </source>
</evidence>
<keyword evidence="2" id="KW-1185">Reference proteome</keyword>
<evidence type="ECO:0000313" key="2">
    <source>
        <dbReference type="Proteomes" id="UP001595699"/>
    </source>
</evidence>
<sequence>MALGAMSQDEIHRLYGPWRNRTPADAAERFAGYPGRWWIAGGWAIQAFTGVERKHGDLDPSIPRQELPLLRRHLAGRIDLWAADQEVLRVLLPGALDEDPLPDSCENVWARTSGADPWEYDIVLMSVVEDRWVFKRDARISRPIDEIVWTRDGIPYLRPEIQLLHKARGLRPKDQSDFDAAWPMLAAEDRRWLREAITMTQPDHPWLARI</sequence>
<reference evidence="2" key="1">
    <citation type="journal article" date="2019" name="Int. J. Syst. Evol. Microbiol.">
        <title>The Global Catalogue of Microorganisms (GCM) 10K type strain sequencing project: providing services to taxonomists for standard genome sequencing and annotation.</title>
        <authorList>
            <consortium name="The Broad Institute Genomics Platform"/>
            <consortium name="The Broad Institute Genome Sequencing Center for Infectious Disease"/>
            <person name="Wu L."/>
            <person name="Ma J."/>
        </authorList>
    </citation>
    <scope>NUCLEOTIDE SEQUENCE [LARGE SCALE GENOMIC DNA]</scope>
    <source>
        <strain evidence="2">CGMCC 4.7241</strain>
    </source>
</reference>
<proteinExistence type="predicted"/>
<dbReference type="Gene3D" id="3.30.460.40">
    <property type="match status" value="1"/>
</dbReference>
<organism evidence="1 2">
    <name type="scientific">Tenggerimyces flavus</name>
    <dbReference type="NCBI Taxonomy" id="1708749"/>
    <lineage>
        <taxon>Bacteria</taxon>
        <taxon>Bacillati</taxon>
        <taxon>Actinomycetota</taxon>
        <taxon>Actinomycetes</taxon>
        <taxon>Propionibacteriales</taxon>
        <taxon>Nocardioidaceae</taxon>
        <taxon>Tenggerimyces</taxon>
    </lineage>
</organism>
<gene>
    <name evidence="1" type="ORF">ACFOUW_26655</name>
</gene>
<evidence type="ECO:0008006" key="3">
    <source>
        <dbReference type="Google" id="ProtNLM"/>
    </source>
</evidence>